<evidence type="ECO:0000259" key="1">
    <source>
        <dbReference type="Pfam" id="PF12705"/>
    </source>
</evidence>
<dbReference type="Pfam" id="PF12705">
    <property type="entry name" value="PDDEXK_1"/>
    <property type="match status" value="1"/>
</dbReference>
<dbReference type="Gene3D" id="3.90.320.10">
    <property type="match status" value="1"/>
</dbReference>
<dbReference type="Proteomes" id="UP000244915">
    <property type="component" value="Chromosome 2"/>
</dbReference>
<dbReference type="InterPro" id="IPR038726">
    <property type="entry name" value="PDDEXK_AddAB-type"/>
</dbReference>
<dbReference type="InterPro" id="IPR011335">
    <property type="entry name" value="Restrct_endonuc-II-like"/>
</dbReference>
<sequence length="808" mass="85589">MPLDPISTVHPVTGAVRFVSPELLAETYLCPPPAAFEDTAAIREAKSAPWSSSFAVAPDATIAAVSRALSDLIHAAPALDPTSVDVDRLPEGRARTHLTSLRDLWRDIGRLPEDLVPLAHAQSCRAEDALAPLQLLSSGSRIGARASEVALAEMLERHHGLTVNVRAFPGLIPAGAGLLSTFQSGGMAPGAPISVTALRDPLEELRHAAARAQRMLDDGTVHSAEEIGLLLPDDPAWLVDAEAVFANLGLHLGGLPGAPARDRATEALHLILTVLNKPAPGMAAVALDALGLGTSDGELRGLLRRHPDTGGELAKTLRAIASHVPGEIATALRAMPCGPEEAPVDWAGLIAATRPGTVPEAPVAATRGAIAVFTEGQNPWREVRHLLALGFAGDRFPSVSGSGPFWLEHEIDLIENCCGIALPGRRASLELARARLDRQFAAVSEGIEITCPVRDRAGARLAPAAALDLIAHRLGKKAEDLIRPLSEEPADWPFDTHVPLPAAPRTFPADRTLDLNRDLTGLRLKEDGTVRPQSPSRLDTLLVSPLAWLLGELGIEDKGWGPDALDAMVRGSLLHKVLEALFPPGPPPDPGSMAEAVPVAIDAAIEDDRDLRFLAAPAWTVERRHVASDLTRIAIRWAEMLQETGATIHATEEYLSGEAFGMGLHGKADTLLKLPNGTILVIDYKSGKSPKRVKRMENGWDVQAELYGGMIRGSALAEGKNAVAVGYLSLADMVAVTSGTLAGDPFGPLDADTHGAAKEKLTETVAALRQGRVTLNGSPDAKFFDDLGVGAYALDNTIVSAFLWEDDQ</sequence>
<dbReference type="KEGG" id="ypac:CEW88_13080"/>
<evidence type="ECO:0000313" key="3">
    <source>
        <dbReference type="Proteomes" id="UP000244915"/>
    </source>
</evidence>
<reference evidence="2 3" key="1">
    <citation type="submission" date="2017-06" db="EMBL/GenBank/DDBJ databases">
        <title>Yangia sp. YSBP01 complete genome sequence.</title>
        <authorList>
            <person name="Woo J.-H."/>
            <person name="Kim H.-S."/>
        </authorList>
    </citation>
    <scope>NUCLEOTIDE SEQUENCE [LARGE SCALE GENOMIC DNA]</scope>
    <source>
        <strain evidence="2 3">YSBP01</strain>
    </source>
</reference>
<dbReference type="AlphaFoldDB" id="A0A2U8HFK9"/>
<gene>
    <name evidence="2" type="ORF">CEW88_13080</name>
</gene>
<dbReference type="SUPFAM" id="SSF52980">
    <property type="entry name" value="Restriction endonuclease-like"/>
    <property type="match status" value="1"/>
</dbReference>
<dbReference type="InterPro" id="IPR011604">
    <property type="entry name" value="PDDEXK-like_dom_sf"/>
</dbReference>
<evidence type="ECO:0000313" key="2">
    <source>
        <dbReference type="EMBL" id="AWI84729.1"/>
    </source>
</evidence>
<dbReference type="EMBL" id="CP022190">
    <property type="protein sequence ID" value="AWI84729.1"/>
    <property type="molecule type" value="Genomic_DNA"/>
</dbReference>
<proteinExistence type="predicted"/>
<organism evidence="2 3">
    <name type="scientific">Alloyangia pacifica</name>
    <dbReference type="NCBI Taxonomy" id="311180"/>
    <lineage>
        <taxon>Bacteria</taxon>
        <taxon>Pseudomonadati</taxon>
        <taxon>Pseudomonadota</taxon>
        <taxon>Alphaproteobacteria</taxon>
        <taxon>Rhodobacterales</taxon>
        <taxon>Roseobacteraceae</taxon>
        <taxon>Alloyangia</taxon>
    </lineage>
</organism>
<accession>A0A2U8HFK9</accession>
<name>A0A2U8HFK9_9RHOB</name>
<protein>
    <recommendedName>
        <fullName evidence="1">PD-(D/E)XK endonuclease-like domain-containing protein</fullName>
    </recommendedName>
</protein>
<feature type="domain" description="PD-(D/E)XK endonuclease-like" evidence="1">
    <location>
        <begin position="534"/>
        <end position="777"/>
    </location>
</feature>